<feature type="signal peptide" evidence="1">
    <location>
        <begin position="1"/>
        <end position="20"/>
    </location>
</feature>
<dbReference type="AlphaFoldDB" id="A0A916W1R5"/>
<accession>A0A916W1R5</accession>
<feature type="chain" id="PRO_5037355276" description="Secreted protein" evidence="1">
    <location>
        <begin position="21"/>
        <end position="113"/>
    </location>
</feature>
<sequence length="113" mass="11727">MKKVVSMLVLLGVGALPALAASANYQDASLLDVSCSRKAAANADAHTRSCALGCAKSGYGILTTDGHFLKFDAKGNKEVLAELKASNKTDHLRVNVSGELHGDTLAVSSVELQ</sequence>
<keyword evidence="3" id="KW-1185">Reference proteome</keyword>
<evidence type="ECO:0000313" key="3">
    <source>
        <dbReference type="Proteomes" id="UP000648801"/>
    </source>
</evidence>
<protein>
    <recommendedName>
        <fullName evidence="4">Secreted protein</fullName>
    </recommendedName>
</protein>
<evidence type="ECO:0000313" key="2">
    <source>
        <dbReference type="EMBL" id="GGA58999.1"/>
    </source>
</evidence>
<organism evidence="2 3">
    <name type="scientific">Edaphobacter acidisoli</name>
    <dbReference type="NCBI Taxonomy" id="2040573"/>
    <lineage>
        <taxon>Bacteria</taxon>
        <taxon>Pseudomonadati</taxon>
        <taxon>Acidobacteriota</taxon>
        <taxon>Terriglobia</taxon>
        <taxon>Terriglobales</taxon>
        <taxon>Acidobacteriaceae</taxon>
        <taxon>Edaphobacter</taxon>
    </lineage>
</organism>
<evidence type="ECO:0000256" key="1">
    <source>
        <dbReference type="SAM" id="SignalP"/>
    </source>
</evidence>
<dbReference type="Proteomes" id="UP000648801">
    <property type="component" value="Unassembled WGS sequence"/>
</dbReference>
<gene>
    <name evidence="2" type="ORF">GCM10011507_07960</name>
</gene>
<reference evidence="2" key="2">
    <citation type="submission" date="2020-09" db="EMBL/GenBank/DDBJ databases">
        <authorList>
            <person name="Sun Q."/>
            <person name="Zhou Y."/>
        </authorList>
    </citation>
    <scope>NUCLEOTIDE SEQUENCE</scope>
    <source>
        <strain evidence="2">CGMCC 1.15447</strain>
    </source>
</reference>
<dbReference type="RefSeq" id="WP_188758000.1">
    <property type="nucleotide sequence ID" value="NZ_BMJB01000001.1"/>
</dbReference>
<proteinExistence type="predicted"/>
<reference evidence="2" key="1">
    <citation type="journal article" date="2014" name="Int. J. Syst. Evol. Microbiol.">
        <title>Complete genome sequence of Corynebacterium casei LMG S-19264T (=DSM 44701T), isolated from a smear-ripened cheese.</title>
        <authorList>
            <consortium name="US DOE Joint Genome Institute (JGI-PGF)"/>
            <person name="Walter F."/>
            <person name="Albersmeier A."/>
            <person name="Kalinowski J."/>
            <person name="Ruckert C."/>
        </authorList>
    </citation>
    <scope>NUCLEOTIDE SEQUENCE</scope>
    <source>
        <strain evidence="2">CGMCC 1.15447</strain>
    </source>
</reference>
<dbReference type="EMBL" id="BMJB01000001">
    <property type="protein sequence ID" value="GGA58999.1"/>
    <property type="molecule type" value="Genomic_DNA"/>
</dbReference>
<comment type="caution">
    <text evidence="2">The sequence shown here is derived from an EMBL/GenBank/DDBJ whole genome shotgun (WGS) entry which is preliminary data.</text>
</comment>
<evidence type="ECO:0008006" key="4">
    <source>
        <dbReference type="Google" id="ProtNLM"/>
    </source>
</evidence>
<name>A0A916W1R5_9BACT</name>
<keyword evidence="1" id="KW-0732">Signal</keyword>